<dbReference type="EMBL" id="CAXLJM020000038">
    <property type="protein sequence ID" value="CAL8107401.1"/>
    <property type="molecule type" value="Genomic_DNA"/>
</dbReference>
<dbReference type="InterPro" id="IPR029090">
    <property type="entry name" value="DUF4659"/>
</dbReference>
<keyword evidence="1" id="KW-0175">Coiled coil</keyword>
<evidence type="ECO:0000256" key="2">
    <source>
        <dbReference type="SAM" id="MobiDB-lite"/>
    </source>
</evidence>
<evidence type="ECO:0000313" key="4">
    <source>
        <dbReference type="Proteomes" id="UP001642540"/>
    </source>
</evidence>
<dbReference type="PANTHER" id="PTHR33663">
    <property type="entry name" value="COILED-COIL DOMAIN-CONTAINING PROTEIN 177"/>
    <property type="match status" value="1"/>
</dbReference>
<gene>
    <name evidence="3" type="ORF">ODALV1_LOCUS12661</name>
</gene>
<organism evidence="3 4">
    <name type="scientific">Orchesella dallaii</name>
    <dbReference type="NCBI Taxonomy" id="48710"/>
    <lineage>
        <taxon>Eukaryota</taxon>
        <taxon>Metazoa</taxon>
        <taxon>Ecdysozoa</taxon>
        <taxon>Arthropoda</taxon>
        <taxon>Hexapoda</taxon>
        <taxon>Collembola</taxon>
        <taxon>Entomobryomorpha</taxon>
        <taxon>Entomobryoidea</taxon>
        <taxon>Orchesellidae</taxon>
        <taxon>Orchesellinae</taxon>
        <taxon>Orchesella</taxon>
    </lineage>
</organism>
<dbReference type="PANTHER" id="PTHR33663:SF2">
    <property type="entry name" value="COILED-COIL DOMAIN-CONTAINING PROTEIN 177"/>
    <property type="match status" value="1"/>
</dbReference>
<reference evidence="3 4" key="1">
    <citation type="submission" date="2024-08" db="EMBL/GenBank/DDBJ databases">
        <authorList>
            <person name="Cucini C."/>
            <person name="Frati F."/>
        </authorList>
    </citation>
    <scope>NUCLEOTIDE SEQUENCE [LARGE SCALE GENOMIC DNA]</scope>
</reference>
<accession>A0ABP1QMB9</accession>
<feature type="region of interest" description="Disordered" evidence="2">
    <location>
        <begin position="642"/>
        <end position="662"/>
    </location>
</feature>
<sequence>MSINLDNFEVVEFARDTPFVLTSPTSLHACSQLNIEPIELVYKSLEHYEESLCHLPLSQIYKIYEEAETERQAKLLQCREQRKSLVYKRMTLTSPKYNNQNSTSGSGNNNNSSSMKKKSASASSVNKVNFQRNDLESTRSASTSRDKQNFRHSSTYFTSDTESNEGTLHFSADCDNCSIPIASRSVPDLRGNLDFRKVAGSAWSPRHYCMCHLELRDQDILADYFKRYDDILSASPMSEEDRKIMERLILKRAKMLEWERQSQELREILEVDRMKKYRASQVLAQQWQDKLAEKRRMENLENHRRFLKMQDKLQSQRKDLEKYLDERDKRIERYLEDVNFKKKRSMLEKQRLEALRQLEVSKAIEKLLEEDKQRRQSMRDRLQKRMTEAEIRKRRREQDYWRHISEMNRLDDIKRALKLEKIEQSARASVEELRHQLDEKEHRVKLNQMKRLQIRDRSLESGSGRHQQAIEKARQLHEELIRGFEEWNKKALELHIESQERAGMKHVEEINRRRARAASERVLREERTTEMMKRVHEMEERRKELVKSVIHSKDVKSARYKAEKERSINVSRIRAQHAAELRQQLKEKLNPETFDKKAARAEMELRVLRKSAGDLHNFSVRFNPKLLNRRCSSCRNHHRCNSFRNGSSNNNGGNGNVKTSWDKCCNNGKDKKKFTM</sequence>
<evidence type="ECO:0000256" key="1">
    <source>
        <dbReference type="SAM" id="Coils"/>
    </source>
</evidence>
<proteinExistence type="predicted"/>
<evidence type="ECO:0000313" key="3">
    <source>
        <dbReference type="EMBL" id="CAL8107401.1"/>
    </source>
</evidence>
<keyword evidence="4" id="KW-1185">Reference proteome</keyword>
<feature type="coiled-coil region" evidence="1">
    <location>
        <begin position="423"/>
        <end position="490"/>
    </location>
</feature>
<dbReference type="Proteomes" id="UP001642540">
    <property type="component" value="Unassembled WGS sequence"/>
</dbReference>
<comment type="caution">
    <text evidence="3">The sequence shown here is derived from an EMBL/GenBank/DDBJ whole genome shotgun (WGS) entry which is preliminary data.</text>
</comment>
<feature type="compositionally biased region" description="Polar residues" evidence="2">
    <location>
        <begin position="151"/>
        <end position="164"/>
    </location>
</feature>
<feature type="compositionally biased region" description="Low complexity" evidence="2">
    <location>
        <begin position="98"/>
        <end position="129"/>
    </location>
</feature>
<feature type="coiled-coil region" evidence="1">
    <location>
        <begin position="290"/>
        <end position="326"/>
    </location>
</feature>
<feature type="region of interest" description="Disordered" evidence="2">
    <location>
        <begin position="89"/>
        <end position="164"/>
    </location>
</feature>
<protein>
    <recommendedName>
        <fullName evidence="5">Coiled-coil domain-containing protein</fullName>
    </recommendedName>
</protein>
<evidence type="ECO:0008006" key="5">
    <source>
        <dbReference type="Google" id="ProtNLM"/>
    </source>
</evidence>
<name>A0ABP1QMB9_9HEXA</name>